<sequence>YWGRRFTIIWACLAGLCFVPLWILPHSLVALSFGSFMVMVFVQGTWGCIPAHMIEISPDEFRSTFPGMSFQLANLISSPSVLILAKAGESNRLPDGRSNYAWPQLTSLCALFGIVAILTFLGTEQRAKNLEISDAPTSNAKSEVV</sequence>
<organism evidence="1 2">
    <name type="scientific">Spiromyces aspiralis</name>
    <dbReference type="NCBI Taxonomy" id="68401"/>
    <lineage>
        <taxon>Eukaryota</taxon>
        <taxon>Fungi</taxon>
        <taxon>Fungi incertae sedis</taxon>
        <taxon>Zoopagomycota</taxon>
        <taxon>Kickxellomycotina</taxon>
        <taxon>Kickxellomycetes</taxon>
        <taxon>Kickxellales</taxon>
        <taxon>Kickxellaceae</taxon>
        <taxon>Spiromyces</taxon>
    </lineage>
</organism>
<evidence type="ECO:0000313" key="2">
    <source>
        <dbReference type="Proteomes" id="UP001145114"/>
    </source>
</evidence>
<keyword evidence="2" id="KW-1185">Reference proteome</keyword>
<accession>A0ACC1HET3</accession>
<feature type="non-terminal residue" evidence="1">
    <location>
        <position position="1"/>
    </location>
</feature>
<evidence type="ECO:0000313" key="1">
    <source>
        <dbReference type="EMBL" id="KAJ1672459.1"/>
    </source>
</evidence>
<dbReference type="Proteomes" id="UP001145114">
    <property type="component" value="Unassembled WGS sequence"/>
</dbReference>
<gene>
    <name evidence="1" type="primary">JEN1_1</name>
    <name evidence="1" type="ORF">EV182_007127</name>
</gene>
<proteinExistence type="predicted"/>
<name>A0ACC1HET3_9FUNG</name>
<dbReference type="EMBL" id="JAMZIH010008343">
    <property type="protein sequence ID" value="KAJ1672459.1"/>
    <property type="molecule type" value="Genomic_DNA"/>
</dbReference>
<reference evidence="1" key="1">
    <citation type="submission" date="2022-06" db="EMBL/GenBank/DDBJ databases">
        <title>Phylogenomic reconstructions and comparative analyses of Kickxellomycotina fungi.</title>
        <authorList>
            <person name="Reynolds N.K."/>
            <person name="Stajich J.E."/>
            <person name="Barry K."/>
            <person name="Grigoriev I.V."/>
            <person name="Crous P."/>
            <person name="Smith M.E."/>
        </authorList>
    </citation>
    <scope>NUCLEOTIDE SEQUENCE</scope>
    <source>
        <strain evidence="1">RSA 2271</strain>
    </source>
</reference>
<protein>
    <submittedName>
        <fullName evidence="1">Carboxylic acid transporter</fullName>
    </submittedName>
</protein>
<comment type="caution">
    <text evidence="1">The sequence shown here is derived from an EMBL/GenBank/DDBJ whole genome shotgun (WGS) entry which is preliminary data.</text>
</comment>